<dbReference type="InterPro" id="IPR001932">
    <property type="entry name" value="PPM-type_phosphatase-like_dom"/>
</dbReference>
<organism evidence="2 3">
    <name type="scientific">Anabaena azotica FACHB-119</name>
    <dbReference type="NCBI Taxonomy" id="947527"/>
    <lineage>
        <taxon>Bacteria</taxon>
        <taxon>Bacillati</taxon>
        <taxon>Cyanobacteriota</taxon>
        <taxon>Cyanophyceae</taxon>
        <taxon>Nostocales</taxon>
        <taxon>Nostocaceae</taxon>
        <taxon>Anabaena</taxon>
        <taxon>Anabaena azotica</taxon>
    </lineage>
</organism>
<dbReference type="Proteomes" id="UP000661112">
    <property type="component" value="Unassembled WGS sequence"/>
</dbReference>
<dbReference type="PANTHER" id="PTHR13832:SF860">
    <property type="entry name" value="PROTEIN PHOSPHATASE PHPP"/>
    <property type="match status" value="1"/>
</dbReference>
<comment type="caution">
    <text evidence="2">The sequence shown here is derived from an EMBL/GenBank/DDBJ whole genome shotgun (WGS) entry which is preliminary data.</text>
</comment>
<keyword evidence="3" id="KW-1185">Reference proteome</keyword>
<dbReference type="RefSeq" id="WP_190468463.1">
    <property type="nucleotide sequence ID" value="NZ_JACJSG010000006.1"/>
</dbReference>
<evidence type="ECO:0000313" key="3">
    <source>
        <dbReference type="Proteomes" id="UP000661112"/>
    </source>
</evidence>
<dbReference type="InterPro" id="IPR025874">
    <property type="entry name" value="DZR"/>
</dbReference>
<name>A0ABR8D1I2_9NOST</name>
<dbReference type="CDD" id="cd00143">
    <property type="entry name" value="PP2Cc"/>
    <property type="match status" value="1"/>
</dbReference>
<evidence type="ECO:0000313" key="2">
    <source>
        <dbReference type="EMBL" id="MBD2500182.1"/>
    </source>
</evidence>
<dbReference type="Gene3D" id="3.60.40.10">
    <property type="entry name" value="PPM-type phosphatase domain"/>
    <property type="match status" value="1"/>
</dbReference>
<protein>
    <submittedName>
        <fullName evidence="2">Protein phosphatase 2C domain-containing protein</fullName>
    </submittedName>
</protein>
<dbReference type="SUPFAM" id="SSF81606">
    <property type="entry name" value="PP2C-like"/>
    <property type="match status" value="1"/>
</dbReference>
<accession>A0ABR8D1I2</accession>
<dbReference type="InterPro" id="IPR036457">
    <property type="entry name" value="PPM-type-like_dom_sf"/>
</dbReference>
<dbReference type="EMBL" id="JACJSG010000006">
    <property type="protein sequence ID" value="MBD2500182.1"/>
    <property type="molecule type" value="Genomic_DNA"/>
</dbReference>
<dbReference type="Pfam" id="PF12773">
    <property type="entry name" value="DZR"/>
    <property type="match status" value="1"/>
</dbReference>
<dbReference type="SMART" id="SM00332">
    <property type="entry name" value="PP2Cc"/>
    <property type="match status" value="1"/>
</dbReference>
<reference evidence="2 3" key="1">
    <citation type="journal article" date="2020" name="ISME J.">
        <title>Comparative genomics reveals insights into cyanobacterial evolution and habitat adaptation.</title>
        <authorList>
            <person name="Chen M.Y."/>
            <person name="Teng W.K."/>
            <person name="Zhao L."/>
            <person name="Hu C.X."/>
            <person name="Zhou Y.K."/>
            <person name="Han B.P."/>
            <person name="Song L.R."/>
            <person name="Shu W.S."/>
        </authorList>
    </citation>
    <scope>NUCLEOTIDE SEQUENCE [LARGE SCALE GENOMIC DNA]</scope>
    <source>
        <strain evidence="2 3">FACHB-119</strain>
    </source>
</reference>
<dbReference type="SMART" id="SM00331">
    <property type="entry name" value="PP2C_SIG"/>
    <property type="match status" value="1"/>
</dbReference>
<proteinExistence type="predicted"/>
<evidence type="ECO:0000259" key="1">
    <source>
        <dbReference type="PROSITE" id="PS51746"/>
    </source>
</evidence>
<dbReference type="Pfam" id="PF13672">
    <property type="entry name" value="PP2C_2"/>
    <property type="match status" value="1"/>
</dbReference>
<dbReference type="PANTHER" id="PTHR13832">
    <property type="entry name" value="PROTEIN PHOSPHATASE 2C"/>
    <property type="match status" value="1"/>
</dbReference>
<gene>
    <name evidence="2" type="ORF">H6G83_06030</name>
</gene>
<feature type="domain" description="PPM-type phosphatase" evidence="1">
    <location>
        <begin position="70"/>
        <end position="316"/>
    </location>
</feature>
<dbReference type="InterPro" id="IPR015655">
    <property type="entry name" value="PP2C"/>
</dbReference>
<sequence length="326" mass="34597">MQCMTCGASVLAEDKFCEECGTPLTASKPPTVTQGCAKCGAPNSAIDAEGYCGECGFRQEQRERLEVIINSHLAGVSDRGLRHHSNQDFLALQQLNDTEHILIVCDGVSSSTKPELAAQTVANSACLALAAARERGETPDSAMKSAFITALKDICNLTQVLSIKYEPPSTTIVAAIVQAGVATIGWLGDSRAYWISPHGCQQLTQDDSWLNEVVAAGIISEQQARQSPKAHAITRWLGADAVEDAVPTIINFTIPNSGYLILCTDGLWNYTIDAAHLGELVQQSPSTDAIAISHTLTEFALNSGGHDNITVAVLCLSRGQGTGDRG</sequence>
<dbReference type="PROSITE" id="PS51746">
    <property type="entry name" value="PPM_2"/>
    <property type="match status" value="1"/>
</dbReference>